<name>A0A128ERF9_9GAMM</name>
<dbReference type="InterPro" id="IPR051487">
    <property type="entry name" value="Ser/Thr_Proteases_Immune/Dev"/>
</dbReference>
<keyword evidence="1" id="KW-1015">Disulfide bond</keyword>
<dbReference type="PRINTS" id="PR00722">
    <property type="entry name" value="CHYMOTRYPSIN"/>
</dbReference>
<feature type="signal peptide" evidence="2">
    <location>
        <begin position="1"/>
        <end position="21"/>
    </location>
</feature>
<dbReference type="Proteomes" id="UP000071641">
    <property type="component" value="Unassembled WGS sequence"/>
</dbReference>
<keyword evidence="5" id="KW-1185">Reference proteome</keyword>
<dbReference type="Gene3D" id="2.40.10.10">
    <property type="entry name" value="Trypsin-like serine proteases"/>
    <property type="match status" value="1"/>
</dbReference>
<sequence>MRSWQLTALAITMGFSSLASASTAVTPEPRIIGGGYEPIGNVPWQVFIQSNSGLGDYVCGGVVISEQYVLTAAHCMDKDLVDGDGNVVPYLPSEVTVYSGVEDLSNLAGNEISVSEITIHPNYNDFSLVFDIAVIRLAGNLPSSAQPVVILPPSDETQLESEFSLATPNNLFVGGWGRFSNSSNSISRYYKSTVLTGEPDSQCSIINLTDSSDYLCATSNEVTGSCNGDSGGGLIWRDPSHASDSDMGYRVVGVVSWGSNTCGIPGDEDVFAQVTSYYSWIDTQVGGYTPPNSTFTVDIFDTSDSYDPTPTSPAPSGGGGSFAWLSLLSLGLLTFRRRLS</sequence>
<dbReference type="PROSITE" id="PS00134">
    <property type="entry name" value="TRYPSIN_HIS"/>
    <property type="match status" value="1"/>
</dbReference>
<dbReference type="Pfam" id="PF00089">
    <property type="entry name" value="Trypsin"/>
    <property type="match status" value="1"/>
</dbReference>
<evidence type="ECO:0000256" key="2">
    <source>
        <dbReference type="SAM" id="SignalP"/>
    </source>
</evidence>
<evidence type="ECO:0000313" key="4">
    <source>
        <dbReference type="EMBL" id="CZF77238.1"/>
    </source>
</evidence>
<evidence type="ECO:0000259" key="3">
    <source>
        <dbReference type="PROSITE" id="PS50240"/>
    </source>
</evidence>
<dbReference type="AlphaFoldDB" id="A0A128ERF9"/>
<dbReference type="EMBL" id="FIZX01000001">
    <property type="protein sequence ID" value="CZF77238.1"/>
    <property type="molecule type" value="Genomic_DNA"/>
</dbReference>
<proteinExistence type="predicted"/>
<reference evidence="5" key="1">
    <citation type="submission" date="2016-02" db="EMBL/GenBank/DDBJ databases">
        <authorList>
            <person name="Rodrigo-Torres Lidia"/>
            <person name="Arahal R.David."/>
        </authorList>
    </citation>
    <scope>NUCLEOTIDE SEQUENCE [LARGE SCALE GENOMIC DNA]</scope>
    <source>
        <strain evidence="5">CECT 9029</strain>
    </source>
</reference>
<accession>A0A128ERF9</accession>
<dbReference type="NCBIfam" id="TIGR03501">
    <property type="entry name" value="GlyGly_CTERM"/>
    <property type="match status" value="1"/>
</dbReference>
<organism evidence="4 5">
    <name type="scientific">Grimontia celer</name>
    <dbReference type="NCBI Taxonomy" id="1796497"/>
    <lineage>
        <taxon>Bacteria</taxon>
        <taxon>Pseudomonadati</taxon>
        <taxon>Pseudomonadota</taxon>
        <taxon>Gammaproteobacteria</taxon>
        <taxon>Vibrionales</taxon>
        <taxon>Vibrionaceae</taxon>
        <taxon>Grimontia</taxon>
    </lineage>
</organism>
<dbReference type="InterPro" id="IPR009003">
    <property type="entry name" value="Peptidase_S1_PA"/>
</dbReference>
<dbReference type="InterPro" id="IPR001314">
    <property type="entry name" value="Peptidase_S1A"/>
</dbReference>
<dbReference type="InterPro" id="IPR020008">
    <property type="entry name" value="GlyGly_CTERM"/>
</dbReference>
<dbReference type="PANTHER" id="PTHR24256">
    <property type="entry name" value="TRYPTASE-RELATED"/>
    <property type="match status" value="1"/>
</dbReference>
<keyword evidence="2" id="KW-0732">Signal</keyword>
<dbReference type="EC" id="3.4.21.4" evidence="4"/>
<dbReference type="RefSeq" id="WP_197475307.1">
    <property type="nucleotide sequence ID" value="NZ_FIZX01000001.1"/>
</dbReference>
<dbReference type="CDD" id="cd00190">
    <property type="entry name" value="Tryp_SPc"/>
    <property type="match status" value="1"/>
</dbReference>
<evidence type="ECO:0000313" key="5">
    <source>
        <dbReference type="Proteomes" id="UP000071641"/>
    </source>
</evidence>
<dbReference type="InterPro" id="IPR043504">
    <property type="entry name" value="Peptidase_S1_PA_chymotrypsin"/>
</dbReference>
<dbReference type="SUPFAM" id="SSF50494">
    <property type="entry name" value="Trypsin-like serine proteases"/>
    <property type="match status" value="1"/>
</dbReference>
<feature type="chain" id="PRO_5007281596" evidence="2">
    <location>
        <begin position="22"/>
        <end position="340"/>
    </location>
</feature>
<gene>
    <name evidence="4" type="ORF">GCE9029_00087</name>
</gene>
<dbReference type="InterPro" id="IPR018114">
    <property type="entry name" value="TRYPSIN_HIS"/>
</dbReference>
<keyword evidence="4" id="KW-0378">Hydrolase</keyword>
<dbReference type="FunFam" id="2.40.10.10:FF:000068">
    <property type="entry name" value="transmembrane protease serine 2"/>
    <property type="match status" value="1"/>
</dbReference>
<dbReference type="InterPro" id="IPR001254">
    <property type="entry name" value="Trypsin_dom"/>
</dbReference>
<evidence type="ECO:0000256" key="1">
    <source>
        <dbReference type="ARBA" id="ARBA00023157"/>
    </source>
</evidence>
<dbReference type="SMART" id="SM00020">
    <property type="entry name" value="Tryp_SPc"/>
    <property type="match status" value="1"/>
</dbReference>
<dbReference type="GO" id="GO:0006508">
    <property type="term" value="P:proteolysis"/>
    <property type="evidence" value="ECO:0007669"/>
    <property type="project" value="InterPro"/>
</dbReference>
<protein>
    <submittedName>
        <fullName evidence="4">Trypsin</fullName>
        <ecNumber evidence="4">3.4.21.4</ecNumber>
    </submittedName>
</protein>
<feature type="domain" description="Peptidase S1" evidence="3">
    <location>
        <begin position="31"/>
        <end position="286"/>
    </location>
</feature>
<dbReference type="PROSITE" id="PS50240">
    <property type="entry name" value="TRYPSIN_DOM"/>
    <property type="match status" value="1"/>
</dbReference>
<dbReference type="GO" id="GO:0004252">
    <property type="term" value="F:serine-type endopeptidase activity"/>
    <property type="evidence" value="ECO:0007669"/>
    <property type="project" value="UniProtKB-EC"/>
</dbReference>
<dbReference type="STRING" id="1796497.GCE9029_00087"/>